<evidence type="ECO:0000313" key="12">
    <source>
        <dbReference type="EMBL" id="TDR73612.1"/>
    </source>
</evidence>
<evidence type="ECO:0000259" key="11">
    <source>
        <dbReference type="PROSITE" id="PS52029"/>
    </source>
</evidence>
<dbReference type="GO" id="GO:0018104">
    <property type="term" value="P:peptidoglycan-protein cross-linking"/>
    <property type="evidence" value="ECO:0007669"/>
    <property type="project" value="TreeGrafter"/>
</dbReference>
<comment type="similarity">
    <text evidence="2">Belongs to the YkuD family.</text>
</comment>
<dbReference type="GO" id="GO:0008360">
    <property type="term" value="P:regulation of cell shape"/>
    <property type="evidence" value="ECO:0007669"/>
    <property type="project" value="UniProtKB-UniRule"/>
</dbReference>
<dbReference type="GO" id="GO:0071555">
    <property type="term" value="P:cell wall organization"/>
    <property type="evidence" value="ECO:0007669"/>
    <property type="project" value="UniProtKB-UniRule"/>
</dbReference>
<dbReference type="UniPathway" id="UPA00219"/>
<evidence type="ECO:0000256" key="10">
    <source>
        <dbReference type="SAM" id="SignalP"/>
    </source>
</evidence>
<dbReference type="CDD" id="cd16913">
    <property type="entry name" value="YkuD_like"/>
    <property type="match status" value="1"/>
</dbReference>
<dbReference type="EMBL" id="SNZP01000013">
    <property type="protein sequence ID" value="TDR73612.1"/>
    <property type="molecule type" value="Genomic_DNA"/>
</dbReference>
<dbReference type="PANTHER" id="PTHR30582">
    <property type="entry name" value="L,D-TRANSPEPTIDASE"/>
    <property type="match status" value="1"/>
</dbReference>
<accession>A0A4R7B1G5</accession>
<dbReference type="InterPro" id="IPR005490">
    <property type="entry name" value="LD_TPept_cat_dom"/>
</dbReference>
<keyword evidence="10" id="KW-0732">Signal</keyword>
<sequence length="206" mass="22883">MKWCACWLIGLLPAVAMAEPPPQADYVLWAQSAPVIPLYPNPHRRDLPWLRVSVAEQSLTLYDGMGRAQRRYKVSTAVLGTGSQVGSYQTPLGWHQVCAKIGDDAAPDNIIYRRVVTAWHYTPALHEQYPDRDWILARILWLCGMEPGKNLGGDVDSHDRAIYIHGAGSHVAFGTPTSHGCVRMSVDDVVELYRQVPLGTDVVIEP</sequence>
<comment type="caution">
    <text evidence="12">The sequence shown here is derived from an EMBL/GenBank/DDBJ whole genome shotgun (WGS) entry which is preliminary data.</text>
</comment>
<dbReference type="RefSeq" id="WP_208108359.1">
    <property type="nucleotide sequence ID" value="NZ_SNZP01000013.1"/>
</dbReference>
<dbReference type="InterPro" id="IPR050979">
    <property type="entry name" value="LD-transpeptidase"/>
</dbReference>
<evidence type="ECO:0000256" key="7">
    <source>
        <dbReference type="ARBA" id="ARBA00022984"/>
    </source>
</evidence>
<dbReference type="Proteomes" id="UP000295611">
    <property type="component" value="Unassembled WGS sequence"/>
</dbReference>
<dbReference type="PROSITE" id="PS52029">
    <property type="entry name" value="LD_TPASE"/>
    <property type="match status" value="1"/>
</dbReference>
<feature type="domain" description="L,D-TPase catalytic" evidence="11">
    <location>
        <begin position="48"/>
        <end position="205"/>
    </location>
</feature>
<keyword evidence="3" id="KW-0328">Glycosyltransferase</keyword>
<dbReference type="Gene3D" id="2.40.440.10">
    <property type="entry name" value="L,D-transpeptidase catalytic domain-like"/>
    <property type="match status" value="1"/>
</dbReference>
<keyword evidence="7 9" id="KW-0573">Peptidoglycan synthesis</keyword>
<proteinExistence type="inferred from homology"/>
<keyword evidence="12" id="KW-0449">Lipoprotein</keyword>
<evidence type="ECO:0000256" key="8">
    <source>
        <dbReference type="ARBA" id="ARBA00023316"/>
    </source>
</evidence>
<evidence type="ECO:0000256" key="6">
    <source>
        <dbReference type="ARBA" id="ARBA00022960"/>
    </source>
</evidence>
<dbReference type="GO" id="GO:0005576">
    <property type="term" value="C:extracellular region"/>
    <property type="evidence" value="ECO:0007669"/>
    <property type="project" value="TreeGrafter"/>
</dbReference>
<dbReference type="SUPFAM" id="SSF141523">
    <property type="entry name" value="L,D-transpeptidase catalytic domain-like"/>
    <property type="match status" value="1"/>
</dbReference>
<comment type="pathway">
    <text evidence="1 9">Cell wall biogenesis; peptidoglycan biosynthesis.</text>
</comment>
<feature type="active site" description="Proton donor/acceptor" evidence="9">
    <location>
        <position position="165"/>
    </location>
</feature>
<keyword evidence="13" id="KW-1185">Reference proteome</keyword>
<evidence type="ECO:0000256" key="2">
    <source>
        <dbReference type="ARBA" id="ARBA00005992"/>
    </source>
</evidence>
<name>A0A4R7B1G5_9NEIS</name>
<gene>
    <name evidence="12" type="ORF">DFP86_113119</name>
</gene>
<dbReference type="Pfam" id="PF03734">
    <property type="entry name" value="YkuD"/>
    <property type="match status" value="1"/>
</dbReference>
<evidence type="ECO:0000313" key="13">
    <source>
        <dbReference type="Proteomes" id="UP000295611"/>
    </source>
</evidence>
<feature type="active site" description="Nucleophile" evidence="9">
    <location>
        <position position="181"/>
    </location>
</feature>
<keyword evidence="6 9" id="KW-0133">Cell shape</keyword>
<feature type="signal peptide" evidence="10">
    <location>
        <begin position="1"/>
        <end position="18"/>
    </location>
</feature>
<organism evidence="12 13">
    <name type="scientific">Paludibacterium purpuratum</name>
    <dbReference type="NCBI Taxonomy" id="1144873"/>
    <lineage>
        <taxon>Bacteria</taxon>
        <taxon>Pseudomonadati</taxon>
        <taxon>Pseudomonadota</taxon>
        <taxon>Betaproteobacteria</taxon>
        <taxon>Neisseriales</taxon>
        <taxon>Chromobacteriaceae</taxon>
        <taxon>Paludibacterium</taxon>
    </lineage>
</organism>
<protein>
    <submittedName>
        <fullName evidence="12">Lipoprotein-anchoring transpeptidase ErfK/SrfK</fullName>
    </submittedName>
</protein>
<dbReference type="PANTHER" id="PTHR30582:SF24">
    <property type="entry name" value="L,D-TRANSPEPTIDASE ERFK_SRFK-RELATED"/>
    <property type="match status" value="1"/>
</dbReference>
<dbReference type="GO" id="GO:0016757">
    <property type="term" value="F:glycosyltransferase activity"/>
    <property type="evidence" value="ECO:0007669"/>
    <property type="project" value="UniProtKB-KW"/>
</dbReference>
<dbReference type="InterPro" id="IPR038063">
    <property type="entry name" value="Transpep_catalytic_dom"/>
</dbReference>
<dbReference type="GO" id="GO:0071972">
    <property type="term" value="F:peptidoglycan L,D-transpeptidase activity"/>
    <property type="evidence" value="ECO:0007669"/>
    <property type="project" value="TreeGrafter"/>
</dbReference>
<dbReference type="AlphaFoldDB" id="A0A4R7B1G5"/>
<keyword evidence="5" id="KW-0378">Hydrolase</keyword>
<evidence type="ECO:0000256" key="5">
    <source>
        <dbReference type="ARBA" id="ARBA00022801"/>
    </source>
</evidence>
<evidence type="ECO:0000256" key="3">
    <source>
        <dbReference type="ARBA" id="ARBA00022676"/>
    </source>
</evidence>
<keyword evidence="4" id="KW-0808">Transferase</keyword>
<keyword evidence="8 9" id="KW-0961">Cell wall biogenesis/degradation</keyword>
<reference evidence="12 13" key="1">
    <citation type="submission" date="2019-03" db="EMBL/GenBank/DDBJ databases">
        <title>Genomic Encyclopedia of Type Strains, Phase III (KMG-III): the genomes of soil and plant-associated and newly described type strains.</title>
        <authorList>
            <person name="Whitman W."/>
        </authorList>
    </citation>
    <scope>NUCLEOTIDE SEQUENCE [LARGE SCALE GENOMIC DNA]</scope>
    <source>
        <strain evidence="12 13">CECT 8976</strain>
    </source>
</reference>
<evidence type="ECO:0000256" key="1">
    <source>
        <dbReference type="ARBA" id="ARBA00004752"/>
    </source>
</evidence>
<evidence type="ECO:0000256" key="9">
    <source>
        <dbReference type="PROSITE-ProRule" id="PRU01373"/>
    </source>
</evidence>
<evidence type="ECO:0000256" key="4">
    <source>
        <dbReference type="ARBA" id="ARBA00022679"/>
    </source>
</evidence>
<feature type="chain" id="PRO_5020848801" evidence="10">
    <location>
        <begin position="19"/>
        <end position="206"/>
    </location>
</feature>